<dbReference type="Proteomes" id="UP000631114">
    <property type="component" value="Unassembled WGS sequence"/>
</dbReference>
<dbReference type="InterPro" id="IPR016135">
    <property type="entry name" value="UBQ-conjugating_enzyme/RWD"/>
</dbReference>
<dbReference type="OrthoDB" id="10050244at2759"/>
<organism evidence="3 4">
    <name type="scientific">Coptis chinensis</name>
    <dbReference type="NCBI Taxonomy" id="261450"/>
    <lineage>
        <taxon>Eukaryota</taxon>
        <taxon>Viridiplantae</taxon>
        <taxon>Streptophyta</taxon>
        <taxon>Embryophyta</taxon>
        <taxon>Tracheophyta</taxon>
        <taxon>Spermatophyta</taxon>
        <taxon>Magnoliopsida</taxon>
        <taxon>Ranunculales</taxon>
        <taxon>Ranunculaceae</taxon>
        <taxon>Coptidoideae</taxon>
        <taxon>Coptis</taxon>
    </lineage>
</organism>
<evidence type="ECO:0000313" key="4">
    <source>
        <dbReference type="Proteomes" id="UP000631114"/>
    </source>
</evidence>
<comment type="cofactor">
    <cofactor evidence="1">
        <name>pyridoxal 5'-phosphate</name>
        <dbReference type="ChEBI" id="CHEBI:597326"/>
    </cofactor>
</comment>
<dbReference type="InterPro" id="IPR006653">
    <property type="entry name" value="Trp_synth_b_CS"/>
</dbReference>
<evidence type="ECO:0000256" key="2">
    <source>
        <dbReference type="ARBA" id="ARBA00022898"/>
    </source>
</evidence>
<comment type="caution">
    <text evidence="3">The sequence shown here is derived from an EMBL/GenBank/DDBJ whole genome shotgun (WGS) entry which is preliminary data.</text>
</comment>
<evidence type="ECO:0000256" key="1">
    <source>
        <dbReference type="ARBA" id="ARBA00001933"/>
    </source>
</evidence>
<accession>A0A835IV68</accession>
<reference evidence="3 4" key="1">
    <citation type="submission" date="2020-10" db="EMBL/GenBank/DDBJ databases">
        <title>The Coptis chinensis genome and diversification of protoberbering-type alkaloids.</title>
        <authorList>
            <person name="Wang B."/>
            <person name="Shu S."/>
            <person name="Song C."/>
            <person name="Liu Y."/>
        </authorList>
    </citation>
    <scope>NUCLEOTIDE SEQUENCE [LARGE SCALE GENOMIC DNA]</scope>
    <source>
        <strain evidence="3">HL-2020</strain>
        <tissue evidence="3">Leaf</tissue>
    </source>
</reference>
<dbReference type="PANTHER" id="PTHR48077">
    <property type="entry name" value="TRYPTOPHAN SYNTHASE-RELATED"/>
    <property type="match status" value="1"/>
</dbReference>
<keyword evidence="2" id="KW-0663">Pyridoxal phosphate</keyword>
<dbReference type="PROSITE" id="PS00168">
    <property type="entry name" value="TRP_SYNTHASE_BETA"/>
    <property type="match status" value="1"/>
</dbReference>
<dbReference type="PANTHER" id="PTHR48077:SF3">
    <property type="entry name" value="TRYPTOPHAN SYNTHASE"/>
    <property type="match status" value="1"/>
</dbReference>
<gene>
    <name evidence="3" type="ORF">IFM89_012999</name>
</gene>
<dbReference type="GO" id="GO:0005737">
    <property type="term" value="C:cytoplasm"/>
    <property type="evidence" value="ECO:0007669"/>
    <property type="project" value="TreeGrafter"/>
</dbReference>
<dbReference type="InterPro" id="IPR023026">
    <property type="entry name" value="Trp_synth_beta/beta-like"/>
</dbReference>
<evidence type="ECO:0000313" key="3">
    <source>
        <dbReference type="EMBL" id="KAF9624706.1"/>
    </source>
</evidence>
<dbReference type="EMBL" id="JADFTS010000001">
    <property type="protein sequence ID" value="KAF9624706.1"/>
    <property type="molecule type" value="Genomic_DNA"/>
</dbReference>
<proteinExistence type="predicted"/>
<dbReference type="AlphaFoldDB" id="A0A835IV68"/>
<dbReference type="GO" id="GO:0004834">
    <property type="term" value="F:tryptophan synthase activity"/>
    <property type="evidence" value="ECO:0007669"/>
    <property type="project" value="InterPro"/>
</dbReference>
<sequence>MLVESLLYFAERLTEHYKGPNGEGPDIYLKREDLNHTGAHKINNVVAQALLAKRLGKKRIIAETGAGQHGVATLLFVLGSDWSALSIWGLRIWRGNRLMFLECDFSALRVEAAGHGVDSGRHAPGISASPSEETMQYFNVMILGPTQSPYEGMVEWELQQLCHGMYRGMQLELSIKGLQPETQRERSSWQQKLQSVSLDVGKCFFFNSGRYSLMALAKPSPSLSLAWC</sequence>
<name>A0A835IV68_9MAGN</name>
<dbReference type="Gene3D" id="3.10.110.10">
    <property type="entry name" value="Ubiquitin Conjugating Enzyme"/>
    <property type="match status" value="1"/>
</dbReference>
<evidence type="ECO:0008006" key="5">
    <source>
        <dbReference type="Google" id="ProtNLM"/>
    </source>
</evidence>
<dbReference type="InterPro" id="IPR036052">
    <property type="entry name" value="TrpB-like_PALP_sf"/>
</dbReference>
<dbReference type="SUPFAM" id="SSF53686">
    <property type="entry name" value="Tryptophan synthase beta subunit-like PLP-dependent enzymes"/>
    <property type="match status" value="1"/>
</dbReference>
<protein>
    <recommendedName>
        <fullName evidence="5">Tryptophan synthase</fullName>
    </recommendedName>
</protein>
<dbReference type="Gene3D" id="3.40.50.1100">
    <property type="match status" value="1"/>
</dbReference>
<keyword evidence="4" id="KW-1185">Reference proteome</keyword>